<protein>
    <submittedName>
        <fullName evidence="2">Uncharacterized protein</fullName>
    </submittedName>
</protein>
<keyword evidence="3" id="KW-1185">Reference proteome</keyword>
<keyword evidence="1" id="KW-0472">Membrane</keyword>
<comment type="caution">
    <text evidence="2">The sequence shown here is derived from an EMBL/GenBank/DDBJ whole genome shotgun (WGS) entry which is preliminary data.</text>
</comment>
<keyword evidence="1" id="KW-0812">Transmembrane</keyword>
<proteinExistence type="predicted"/>
<evidence type="ECO:0000256" key="1">
    <source>
        <dbReference type="SAM" id="Phobius"/>
    </source>
</evidence>
<dbReference type="EMBL" id="BMPT01000004">
    <property type="protein sequence ID" value="GGM19694.1"/>
    <property type="molecule type" value="Genomic_DNA"/>
</dbReference>
<evidence type="ECO:0000313" key="3">
    <source>
        <dbReference type="Proteomes" id="UP000655589"/>
    </source>
</evidence>
<dbReference type="Proteomes" id="UP000655589">
    <property type="component" value="Unassembled WGS sequence"/>
</dbReference>
<sequence length="39" mass="4304">MTMSIHALEIIFTGLIVVVAAAVAWFAGYVVYKLYTGQR</sequence>
<gene>
    <name evidence="2" type="ORF">GCM10010102_14050</name>
</gene>
<reference evidence="2" key="1">
    <citation type="journal article" date="2014" name="Int. J. Syst. Evol. Microbiol.">
        <title>Complete genome sequence of Corynebacterium casei LMG S-19264T (=DSM 44701T), isolated from a smear-ripened cheese.</title>
        <authorList>
            <consortium name="US DOE Joint Genome Institute (JGI-PGF)"/>
            <person name="Walter F."/>
            <person name="Albersmeier A."/>
            <person name="Kalinowski J."/>
            <person name="Ruckert C."/>
        </authorList>
    </citation>
    <scope>NUCLEOTIDE SEQUENCE</scope>
    <source>
        <strain evidence="2">JCM 3051</strain>
    </source>
</reference>
<organism evidence="2 3">
    <name type="scientific">Promicromonospora citrea</name>
    <dbReference type="NCBI Taxonomy" id="43677"/>
    <lineage>
        <taxon>Bacteria</taxon>
        <taxon>Bacillati</taxon>
        <taxon>Actinomycetota</taxon>
        <taxon>Actinomycetes</taxon>
        <taxon>Micrococcales</taxon>
        <taxon>Promicromonosporaceae</taxon>
        <taxon>Promicromonospora</taxon>
    </lineage>
</organism>
<accession>A0A8H9GFF2</accession>
<keyword evidence="1" id="KW-1133">Transmembrane helix</keyword>
<name>A0A8H9GFF2_9MICO</name>
<feature type="transmembrane region" description="Helical" evidence="1">
    <location>
        <begin position="6"/>
        <end position="32"/>
    </location>
</feature>
<reference evidence="2" key="2">
    <citation type="submission" date="2020-09" db="EMBL/GenBank/DDBJ databases">
        <authorList>
            <person name="Sun Q."/>
            <person name="Ohkuma M."/>
        </authorList>
    </citation>
    <scope>NUCLEOTIDE SEQUENCE</scope>
    <source>
        <strain evidence="2">JCM 3051</strain>
    </source>
</reference>
<evidence type="ECO:0000313" key="2">
    <source>
        <dbReference type="EMBL" id="GGM19694.1"/>
    </source>
</evidence>
<dbReference type="AlphaFoldDB" id="A0A8H9GFF2"/>